<reference evidence="1" key="2">
    <citation type="submission" date="2024-08" db="UniProtKB">
        <authorList>
            <consortium name="EnsemblMetazoa"/>
        </authorList>
    </citation>
    <scope>IDENTIFICATION</scope>
</reference>
<evidence type="ECO:0000313" key="1">
    <source>
        <dbReference type="EnsemblMetazoa" id="XP_019761292.1"/>
    </source>
</evidence>
<dbReference type="PANTHER" id="PTHR15599:SF1">
    <property type="entry name" value="RADIAL SPOKE HEAD 14 HOMOLOG"/>
    <property type="match status" value="1"/>
</dbReference>
<organism evidence="1 2">
    <name type="scientific">Dendroctonus ponderosae</name>
    <name type="common">Mountain pine beetle</name>
    <dbReference type="NCBI Taxonomy" id="77166"/>
    <lineage>
        <taxon>Eukaryota</taxon>
        <taxon>Metazoa</taxon>
        <taxon>Ecdysozoa</taxon>
        <taxon>Arthropoda</taxon>
        <taxon>Hexapoda</taxon>
        <taxon>Insecta</taxon>
        <taxon>Pterygota</taxon>
        <taxon>Neoptera</taxon>
        <taxon>Endopterygota</taxon>
        <taxon>Coleoptera</taxon>
        <taxon>Polyphaga</taxon>
        <taxon>Cucujiformia</taxon>
        <taxon>Curculionidae</taxon>
        <taxon>Scolytinae</taxon>
        <taxon>Dendroctonus</taxon>
    </lineage>
</organism>
<sequence>MAGVAMGKEVIVNNEGLLRNLLGTVEDSYFEVRLQGAACLEMVARYWKTADALVEAGFIPVLLTNLSDMEEIVELHLETLQSLFYCNGKKIALEEDGFQTLVKVLDRDEGAILAKGCQALVKLCMVKEGRKLAKELNLLKDLNRLLHDERPEVYSAAAEAIMFCTIKSAEKITASKITSMPKRLVELSKNRLNPTAQIFAIKALTCICEHPLVRQDVRTNHYKDVETIQLNEERPDIAALKNTLMTMLQWVPHRQH</sequence>
<dbReference type="InterPro" id="IPR016024">
    <property type="entry name" value="ARM-type_fold"/>
</dbReference>
<dbReference type="KEGG" id="dpa:109538488"/>
<dbReference type="InterPro" id="IPR042856">
    <property type="entry name" value="RSP14"/>
</dbReference>
<dbReference type="EnsemblMetazoa" id="XM_019905733.1">
    <property type="protein sequence ID" value="XP_019761292.1"/>
    <property type="gene ID" value="LOC109538488"/>
</dbReference>
<protein>
    <submittedName>
        <fullName evidence="1">Uncharacterized protein</fullName>
    </submittedName>
</protein>
<proteinExistence type="predicted"/>
<dbReference type="AlphaFoldDB" id="A0AAR5PK69"/>
<evidence type="ECO:0000313" key="2">
    <source>
        <dbReference type="Proteomes" id="UP000019118"/>
    </source>
</evidence>
<accession>A0AAR5PK69</accession>
<dbReference type="PANTHER" id="PTHR15599">
    <property type="entry name" value="RTDR1"/>
    <property type="match status" value="1"/>
</dbReference>
<dbReference type="SUPFAM" id="SSF48371">
    <property type="entry name" value="ARM repeat"/>
    <property type="match status" value="1"/>
</dbReference>
<reference evidence="2" key="1">
    <citation type="journal article" date="2013" name="Genome Biol.">
        <title>Draft genome of the mountain pine beetle, Dendroctonus ponderosae Hopkins, a major forest pest.</title>
        <authorList>
            <person name="Keeling C.I."/>
            <person name="Yuen M.M."/>
            <person name="Liao N.Y."/>
            <person name="Docking T.R."/>
            <person name="Chan S.K."/>
            <person name="Taylor G.A."/>
            <person name="Palmquist D.L."/>
            <person name="Jackman S.D."/>
            <person name="Nguyen A."/>
            <person name="Li M."/>
            <person name="Henderson H."/>
            <person name="Janes J.K."/>
            <person name="Zhao Y."/>
            <person name="Pandoh P."/>
            <person name="Moore R."/>
            <person name="Sperling F.A."/>
            <person name="Huber D.P."/>
            <person name="Birol I."/>
            <person name="Jones S.J."/>
            <person name="Bohlmann J."/>
        </authorList>
    </citation>
    <scope>NUCLEOTIDE SEQUENCE</scope>
</reference>
<name>A0AAR5PK69_DENPD</name>
<keyword evidence="2" id="KW-1185">Reference proteome</keyword>
<dbReference type="GeneID" id="109538488"/>
<dbReference type="Proteomes" id="UP000019118">
    <property type="component" value="Unassembled WGS sequence"/>
</dbReference>
<dbReference type="Gene3D" id="1.25.10.10">
    <property type="entry name" value="Leucine-rich Repeat Variant"/>
    <property type="match status" value="1"/>
</dbReference>
<dbReference type="InterPro" id="IPR011989">
    <property type="entry name" value="ARM-like"/>
</dbReference>